<evidence type="ECO:0000259" key="16">
    <source>
        <dbReference type="SMART" id="SM00891"/>
    </source>
</evidence>
<dbReference type="FunCoup" id="W3XNC3">
    <property type="interactions" value="201"/>
</dbReference>
<keyword evidence="10 14" id="KW-0233">DNA recombination</keyword>
<evidence type="ECO:0000256" key="5">
    <source>
        <dbReference type="ARBA" id="ARBA00022723"/>
    </source>
</evidence>
<gene>
    <name evidence="17" type="ORF">PFICI_01386</name>
</gene>
<dbReference type="GO" id="GO:0006308">
    <property type="term" value="P:DNA catabolic process"/>
    <property type="evidence" value="ECO:0007669"/>
    <property type="project" value="UniProtKB-UniRule"/>
</dbReference>
<dbReference type="CDD" id="cd20074">
    <property type="entry name" value="XPF_nuclease_Mus81"/>
    <property type="match status" value="1"/>
</dbReference>
<dbReference type="FunFam" id="1.10.10.10:FF:000307">
    <property type="entry name" value="Crossover junction endonuclease MUS81"/>
    <property type="match status" value="1"/>
</dbReference>
<dbReference type="InterPro" id="IPR047416">
    <property type="entry name" value="XPF_nuclease_Mus81"/>
</dbReference>
<dbReference type="SUPFAM" id="SSF52980">
    <property type="entry name" value="Restriction endonuclease-like"/>
    <property type="match status" value="1"/>
</dbReference>
<dbReference type="SUPFAM" id="SSF47802">
    <property type="entry name" value="DNA polymerase beta, N-terminal domain-like"/>
    <property type="match status" value="1"/>
</dbReference>
<evidence type="ECO:0000313" key="17">
    <source>
        <dbReference type="EMBL" id="ETS87558.1"/>
    </source>
</evidence>
<dbReference type="STRING" id="1229662.W3XNC3"/>
<dbReference type="InParanoid" id="W3XNC3"/>
<keyword evidence="4 14" id="KW-0540">Nuclease</keyword>
<dbReference type="GO" id="GO:0005634">
    <property type="term" value="C:nucleus"/>
    <property type="evidence" value="ECO:0007669"/>
    <property type="project" value="UniProtKB-SubCell"/>
</dbReference>
<evidence type="ECO:0000256" key="10">
    <source>
        <dbReference type="ARBA" id="ARBA00023172"/>
    </source>
</evidence>
<dbReference type="eggNOG" id="KOG2379">
    <property type="taxonomic scope" value="Eukaryota"/>
</dbReference>
<dbReference type="EMBL" id="KI912109">
    <property type="protein sequence ID" value="ETS87558.1"/>
    <property type="molecule type" value="Genomic_DNA"/>
</dbReference>
<evidence type="ECO:0000256" key="1">
    <source>
        <dbReference type="ARBA" id="ARBA00001946"/>
    </source>
</evidence>
<evidence type="ECO:0000256" key="11">
    <source>
        <dbReference type="ARBA" id="ARBA00023204"/>
    </source>
</evidence>
<proteinExistence type="inferred from homology"/>
<feature type="region of interest" description="Disordered" evidence="15">
    <location>
        <begin position="79"/>
        <end position="125"/>
    </location>
</feature>
<evidence type="ECO:0000256" key="8">
    <source>
        <dbReference type="ARBA" id="ARBA00022801"/>
    </source>
</evidence>
<keyword evidence="13" id="KW-0469">Meiosis</keyword>
<keyword evidence="7 14" id="KW-0227">DNA damage</keyword>
<dbReference type="GO" id="GO:0008821">
    <property type="term" value="F:crossover junction DNA endonuclease activity"/>
    <property type="evidence" value="ECO:0007669"/>
    <property type="project" value="UniProtKB-UniRule"/>
</dbReference>
<reference evidence="18" key="1">
    <citation type="journal article" date="2015" name="BMC Genomics">
        <title>Genomic and transcriptomic analysis of the endophytic fungus Pestalotiopsis fici reveals its lifestyle and high potential for synthesis of natural products.</title>
        <authorList>
            <person name="Wang X."/>
            <person name="Zhang X."/>
            <person name="Liu L."/>
            <person name="Xiang M."/>
            <person name="Wang W."/>
            <person name="Sun X."/>
            <person name="Che Y."/>
            <person name="Guo L."/>
            <person name="Liu G."/>
            <person name="Guo L."/>
            <person name="Wang C."/>
            <person name="Yin W.B."/>
            <person name="Stadler M."/>
            <person name="Zhang X."/>
            <person name="Liu X."/>
        </authorList>
    </citation>
    <scope>NUCLEOTIDE SEQUENCE [LARGE SCALE GENOMIC DNA]</scope>
    <source>
        <strain evidence="18">W106-1 / CGMCC3.15140</strain>
    </source>
</reference>
<dbReference type="AlphaFoldDB" id="W3XNC3"/>
<keyword evidence="12 14" id="KW-0539">Nucleus</keyword>
<evidence type="ECO:0000313" key="18">
    <source>
        <dbReference type="Proteomes" id="UP000030651"/>
    </source>
</evidence>
<dbReference type="Gene3D" id="1.10.10.10">
    <property type="entry name" value="Winged helix-like DNA-binding domain superfamily/Winged helix DNA-binding domain"/>
    <property type="match status" value="1"/>
</dbReference>
<dbReference type="HOGENOM" id="CLU_014329_1_0_1"/>
<dbReference type="OrthoDB" id="5963188at2759"/>
<accession>W3XNC3</accession>
<dbReference type="FunFam" id="1.10.150.110:FF:000001">
    <property type="entry name" value="Putative Crossover junction endonuclease MUS81"/>
    <property type="match status" value="1"/>
</dbReference>
<dbReference type="Pfam" id="PF14716">
    <property type="entry name" value="HHH_8"/>
    <property type="match status" value="1"/>
</dbReference>
<feature type="compositionally biased region" description="Acidic residues" evidence="15">
    <location>
        <begin position="102"/>
        <end position="113"/>
    </location>
</feature>
<dbReference type="RefSeq" id="XP_007828158.1">
    <property type="nucleotide sequence ID" value="XM_007829967.1"/>
</dbReference>
<dbReference type="GO" id="GO:0000712">
    <property type="term" value="P:resolution of meiotic recombination intermediates"/>
    <property type="evidence" value="ECO:0007669"/>
    <property type="project" value="UniProtKB-ARBA"/>
</dbReference>
<dbReference type="FunFam" id="3.40.50.10130:FF:000003">
    <property type="entry name" value="Crossover junction endonuclease MUS81"/>
    <property type="match status" value="1"/>
</dbReference>
<dbReference type="GO" id="GO:0031573">
    <property type="term" value="P:mitotic intra-S DNA damage checkpoint signaling"/>
    <property type="evidence" value="ECO:0007669"/>
    <property type="project" value="TreeGrafter"/>
</dbReference>
<comment type="cofactor">
    <cofactor evidence="1 14">
        <name>Mg(2+)</name>
        <dbReference type="ChEBI" id="CHEBI:18420"/>
    </cofactor>
</comment>
<evidence type="ECO:0000256" key="14">
    <source>
        <dbReference type="RuleBase" id="RU369042"/>
    </source>
</evidence>
<keyword evidence="9 14" id="KW-0460">Magnesium</keyword>
<evidence type="ECO:0000256" key="7">
    <source>
        <dbReference type="ARBA" id="ARBA00022763"/>
    </source>
</evidence>
<feature type="region of interest" description="Disordered" evidence="15">
    <location>
        <begin position="221"/>
        <end position="315"/>
    </location>
</feature>
<evidence type="ECO:0000256" key="2">
    <source>
        <dbReference type="ARBA" id="ARBA00004123"/>
    </source>
</evidence>
<evidence type="ECO:0000256" key="12">
    <source>
        <dbReference type="ARBA" id="ARBA00023242"/>
    </source>
</evidence>
<dbReference type="GO" id="GO:0048476">
    <property type="term" value="C:Holliday junction resolvase complex"/>
    <property type="evidence" value="ECO:0007669"/>
    <property type="project" value="UniProtKB-UniRule"/>
</dbReference>
<comment type="subcellular location">
    <subcellularLocation>
        <location evidence="2 14">Nucleus</location>
    </subcellularLocation>
</comment>
<dbReference type="EC" id="3.1.22.-" evidence="14"/>
<evidence type="ECO:0000256" key="9">
    <source>
        <dbReference type="ARBA" id="ARBA00022842"/>
    </source>
</evidence>
<dbReference type="InterPro" id="IPR011335">
    <property type="entry name" value="Restrct_endonuc-II-like"/>
</dbReference>
<evidence type="ECO:0000256" key="4">
    <source>
        <dbReference type="ARBA" id="ARBA00022722"/>
    </source>
</evidence>
<dbReference type="GO" id="GO:0046872">
    <property type="term" value="F:metal ion binding"/>
    <property type="evidence" value="ECO:0007669"/>
    <property type="project" value="UniProtKB-UniRule"/>
</dbReference>
<evidence type="ECO:0000256" key="6">
    <source>
        <dbReference type="ARBA" id="ARBA00022759"/>
    </source>
</evidence>
<name>W3XNC3_PESFW</name>
<dbReference type="Pfam" id="PF21136">
    <property type="entry name" value="WHD_MUS81"/>
    <property type="match status" value="1"/>
</dbReference>
<protein>
    <recommendedName>
        <fullName evidence="14">Crossover junction endonuclease MUS81</fullName>
        <ecNumber evidence="14">3.1.22.-</ecNumber>
    </recommendedName>
</protein>
<dbReference type="InterPro" id="IPR027421">
    <property type="entry name" value="DNA_pol_lamdba_lyase_dom_sf"/>
</dbReference>
<dbReference type="KEGG" id="pfy:PFICI_01386"/>
<dbReference type="Proteomes" id="UP000030651">
    <property type="component" value="Unassembled WGS sequence"/>
</dbReference>
<dbReference type="GO" id="GO:0003677">
    <property type="term" value="F:DNA binding"/>
    <property type="evidence" value="ECO:0007669"/>
    <property type="project" value="UniProtKB-UniRule"/>
</dbReference>
<dbReference type="GO" id="GO:0000727">
    <property type="term" value="P:double-strand break repair via break-induced replication"/>
    <property type="evidence" value="ECO:0007669"/>
    <property type="project" value="UniProtKB-UniRule"/>
</dbReference>
<dbReference type="PANTHER" id="PTHR13451">
    <property type="entry name" value="CLASS II CROSSOVER JUNCTION ENDONUCLEASE MUS81"/>
    <property type="match status" value="1"/>
</dbReference>
<dbReference type="SMART" id="SM00891">
    <property type="entry name" value="ERCC4"/>
    <property type="match status" value="1"/>
</dbReference>
<comment type="subunit">
    <text evidence="14">Interacts with EME1.</text>
</comment>
<keyword evidence="11 14" id="KW-0234">DNA repair</keyword>
<dbReference type="InterPro" id="IPR006166">
    <property type="entry name" value="ERCC4_domain"/>
</dbReference>
<dbReference type="InterPro" id="IPR036388">
    <property type="entry name" value="WH-like_DNA-bd_sf"/>
</dbReference>
<dbReference type="GO" id="GO:0048257">
    <property type="term" value="F:3'-flap endonuclease activity"/>
    <property type="evidence" value="ECO:0007669"/>
    <property type="project" value="TreeGrafter"/>
</dbReference>
<keyword evidence="6 14" id="KW-0255">Endonuclease</keyword>
<sequence>MPAPSDEDCVNPLYLSWVKEWFDLAQRRNAKSVTAYRNAYNSLRACPLVFTHPCQLETLKGFGRTMCDRLTQKLQEHCNANGLPMPSKKRPRRRGADSAALDGDDAGVSEDEESQPRPAKKARKVKAYVPQYRSGPYGILLGLAEHNASGMTGLSKDELIAAAQPHCDSSYTTADQANKFYTAWNSYRTLVNKELIVEKKNRARKFYVLTDAGLEVARNIKRAADPSAPSPEPDDRSGPSERREPPRQAIQKIRPISVDDDDDDNDALFVESDVEVPASAQTSAPRPKTAPSEFADVVKDENGSSDPSAIPSFRPIRLQPGSFTIQLMIDQREVRSKTDRDYIQEELYKQGVKPIVKPLPLGDAMWIAKCHDPNFLTRTGAEGDEVALDWIAERKRLDDLMSSIKDGRFHEQKFRLKNVGLKNVIYIIEEFNVNEQNRSHYELAVQSAIATTQVTSGFFVKQTQKLDDTIRYLVRMTNKLKKLYEEKPLFIIPTDIITRKNYLPLLQSLREKDSSTNHYISYQAFSSLASKSEMMTLRDVYLRFLMCIRGVTGEKALAIQKKWQTPRDFIEAFEDLGSGEVGRKKKNDMVFNELGNQPGGKKMTKALSAKIAGIWADIPSQA</sequence>
<dbReference type="CDD" id="cd21036">
    <property type="entry name" value="WH_MUS81"/>
    <property type="match status" value="1"/>
</dbReference>
<dbReference type="Gene3D" id="1.10.150.110">
    <property type="entry name" value="DNA polymerase beta, N-terminal domain-like"/>
    <property type="match status" value="1"/>
</dbReference>
<dbReference type="Gene3D" id="1.10.150.670">
    <property type="entry name" value="Crossover junction endonuclease EME1, DNA-binding domain"/>
    <property type="match status" value="1"/>
</dbReference>
<organism evidence="17 18">
    <name type="scientific">Pestalotiopsis fici (strain W106-1 / CGMCC3.15140)</name>
    <dbReference type="NCBI Taxonomy" id="1229662"/>
    <lineage>
        <taxon>Eukaryota</taxon>
        <taxon>Fungi</taxon>
        <taxon>Dikarya</taxon>
        <taxon>Ascomycota</taxon>
        <taxon>Pezizomycotina</taxon>
        <taxon>Sordariomycetes</taxon>
        <taxon>Xylariomycetidae</taxon>
        <taxon>Amphisphaeriales</taxon>
        <taxon>Sporocadaceae</taxon>
        <taxon>Pestalotiopsis</taxon>
    </lineage>
</organism>
<dbReference type="Gene3D" id="3.40.50.10130">
    <property type="match status" value="1"/>
</dbReference>
<feature type="domain" description="ERCC4" evidence="16">
    <location>
        <begin position="326"/>
        <end position="432"/>
    </location>
</feature>
<keyword evidence="5 14" id="KW-0479">Metal-binding</keyword>
<dbReference type="InterPro" id="IPR010996">
    <property type="entry name" value="HHH_MUS81"/>
</dbReference>
<dbReference type="GO" id="GO:0031297">
    <property type="term" value="P:replication fork processing"/>
    <property type="evidence" value="ECO:0007669"/>
    <property type="project" value="UniProtKB-ARBA"/>
</dbReference>
<dbReference type="Pfam" id="PF02732">
    <property type="entry name" value="ERCC4"/>
    <property type="match status" value="1"/>
</dbReference>
<comment type="similarity">
    <text evidence="3 14">Belongs to the XPF family.</text>
</comment>
<dbReference type="InterPro" id="IPR033309">
    <property type="entry name" value="Mus81"/>
</dbReference>
<evidence type="ECO:0000256" key="15">
    <source>
        <dbReference type="SAM" id="MobiDB-lite"/>
    </source>
</evidence>
<comment type="function">
    <text evidence="14">Interacts with EME1 to form a DNA structure-specific endonuclease with substrate preference for branched DNA structures with a 5'-end at the branch nick. Typical substrates include 3'-flap structures, D-loops, replication forks and nicked Holliday junctions. May be required in mitosis for the processing of stalled or collapsed replication fork intermediates. May be required in meiosis for the repair of meiosis-specific double strand breaks subsequent to single-end invasion (SEI).</text>
</comment>
<evidence type="ECO:0000256" key="3">
    <source>
        <dbReference type="ARBA" id="ARBA00010015"/>
    </source>
</evidence>
<feature type="compositionally biased region" description="Basic and acidic residues" evidence="15">
    <location>
        <begin position="233"/>
        <end position="246"/>
    </location>
</feature>
<dbReference type="OMA" id="ELGDAMW"/>
<dbReference type="PANTHER" id="PTHR13451:SF0">
    <property type="entry name" value="CROSSOVER JUNCTION ENDONUCLEASE MUS81"/>
    <property type="match status" value="1"/>
</dbReference>
<keyword evidence="8 14" id="KW-0378">Hydrolase</keyword>
<dbReference type="InterPro" id="IPR042530">
    <property type="entry name" value="EME1/EME2_C"/>
</dbReference>
<dbReference type="InterPro" id="IPR047417">
    <property type="entry name" value="WHD_MUS81"/>
</dbReference>
<dbReference type="GeneID" id="19266399"/>
<keyword evidence="18" id="KW-1185">Reference proteome</keyword>
<evidence type="ECO:0000256" key="13">
    <source>
        <dbReference type="ARBA" id="ARBA00023254"/>
    </source>
</evidence>